<dbReference type="SUPFAM" id="SSF51735">
    <property type="entry name" value="NAD(P)-binding Rossmann-fold domains"/>
    <property type="match status" value="1"/>
</dbReference>
<dbReference type="PRINTS" id="PR00081">
    <property type="entry name" value="GDHRDH"/>
</dbReference>
<sequence length="264" mass="26931">MSGRLADKIAVISGGGTGIGAATARRFAAEGARVVVTGRRREPIESVAADIGGVAVAGDTSETEHATAAVTAALTHFGGVDIVVANAGVGIGGDVLSVRDEDWQQMLDVNVTGAMKLARAALPALIDRGGGAIVNISSVSALSASPARVGYGVSKSALLALTRSMAYDYGRQGIRVNTVCPGWVRTPMADAAMDSLANAKDIDREEAYRRAAAHLPLRRVARPEEIAHCCVFLASDEASFVTGAVLVADGGGEIVGTGTLAFDD</sequence>
<dbReference type="NCBIfam" id="NF005559">
    <property type="entry name" value="PRK07231.1"/>
    <property type="match status" value="1"/>
</dbReference>
<keyword evidence="6" id="KW-1185">Reference proteome</keyword>
<evidence type="ECO:0000256" key="1">
    <source>
        <dbReference type="ARBA" id="ARBA00006484"/>
    </source>
</evidence>
<comment type="similarity">
    <text evidence="1">Belongs to the short-chain dehydrogenases/reductases (SDR) family.</text>
</comment>
<dbReference type="AlphaFoldDB" id="A0A975JZ90"/>
<dbReference type="SMART" id="SM00822">
    <property type="entry name" value="PKS_KR"/>
    <property type="match status" value="1"/>
</dbReference>
<dbReference type="GO" id="GO:0047936">
    <property type="term" value="F:glucose 1-dehydrogenase [NAD(P)+] activity"/>
    <property type="evidence" value="ECO:0007669"/>
    <property type="project" value="UniProtKB-EC"/>
</dbReference>
<reference evidence="5" key="1">
    <citation type="submission" date="2019-12" db="EMBL/GenBank/DDBJ databases">
        <title>Mycobacterium spongiae sp. nov.</title>
        <authorList>
            <person name="Stinear T."/>
        </authorList>
    </citation>
    <scope>NUCLEOTIDE SEQUENCE</scope>
    <source>
        <strain evidence="5">FSD4b-SM</strain>
    </source>
</reference>
<evidence type="ECO:0000313" key="5">
    <source>
        <dbReference type="EMBL" id="QUR68133.1"/>
    </source>
</evidence>
<dbReference type="FunFam" id="3.40.50.720:FF:000084">
    <property type="entry name" value="Short-chain dehydrogenase reductase"/>
    <property type="match status" value="1"/>
</dbReference>
<keyword evidence="2 5" id="KW-0560">Oxidoreductase</keyword>
<dbReference type="PROSITE" id="PS00061">
    <property type="entry name" value="ADH_SHORT"/>
    <property type="match status" value="1"/>
</dbReference>
<dbReference type="Pfam" id="PF13561">
    <property type="entry name" value="adh_short_C2"/>
    <property type="match status" value="1"/>
</dbReference>
<evidence type="ECO:0000259" key="4">
    <source>
        <dbReference type="SMART" id="SM00822"/>
    </source>
</evidence>
<dbReference type="InterPro" id="IPR057326">
    <property type="entry name" value="KR_dom"/>
</dbReference>
<feature type="domain" description="Ketoreductase" evidence="4">
    <location>
        <begin position="8"/>
        <end position="186"/>
    </location>
</feature>
<dbReference type="EC" id="1.1.1.47" evidence="5"/>
<dbReference type="PANTHER" id="PTHR24321">
    <property type="entry name" value="DEHYDROGENASES, SHORT CHAIN"/>
    <property type="match status" value="1"/>
</dbReference>
<dbReference type="InterPro" id="IPR002347">
    <property type="entry name" value="SDR_fam"/>
</dbReference>
<evidence type="ECO:0000313" key="6">
    <source>
        <dbReference type="Proteomes" id="UP000682202"/>
    </source>
</evidence>
<evidence type="ECO:0000256" key="3">
    <source>
        <dbReference type="ARBA" id="ARBA00023027"/>
    </source>
</evidence>
<dbReference type="RefSeq" id="WP_211695706.1">
    <property type="nucleotide sequence ID" value="NZ_CP046600.1"/>
</dbReference>
<evidence type="ECO:0000256" key="2">
    <source>
        <dbReference type="ARBA" id="ARBA00023002"/>
    </source>
</evidence>
<dbReference type="Proteomes" id="UP000682202">
    <property type="component" value="Chromosome"/>
</dbReference>
<dbReference type="PRINTS" id="PR00080">
    <property type="entry name" value="SDRFAMILY"/>
</dbReference>
<dbReference type="InterPro" id="IPR036291">
    <property type="entry name" value="NAD(P)-bd_dom_sf"/>
</dbReference>
<dbReference type="KEGG" id="mspg:F6B93_14485"/>
<dbReference type="PANTHER" id="PTHR24321:SF8">
    <property type="entry name" value="ESTRADIOL 17-BETA-DEHYDROGENASE 8-RELATED"/>
    <property type="match status" value="1"/>
</dbReference>
<keyword evidence="3" id="KW-0520">NAD</keyword>
<accession>A0A975JZ90</accession>
<dbReference type="CDD" id="cd05233">
    <property type="entry name" value="SDR_c"/>
    <property type="match status" value="1"/>
</dbReference>
<dbReference type="InterPro" id="IPR020904">
    <property type="entry name" value="Sc_DH/Rdtase_CS"/>
</dbReference>
<organism evidence="5 6">
    <name type="scientific">Mycobacterium spongiae</name>
    <dbReference type="NCBI Taxonomy" id="886343"/>
    <lineage>
        <taxon>Bacteria</taxon>
        <taxon>Bacillati</taxon>
        <taxon>Actinomycetota</taxon>
        <taxon>Actinomycetes</taxon>
        <taxon>Mycobacteriales</taxon>
        <taxon>Mycobacteriaceae</taxon>
        <taxon>Mycobacterium</taxon>
    </lineage>
</organism>
<dbReference type="EMBL" id="CP046600">
    <property type="protein sequence ID" value="QUR68133.1"/>
    <property type="molecule type" value="Genomic_DNA"/>
</dbReference>
<dbReference type="Gene3D" id="3.40.50.720">
    <property type="entry name" value="NAD(P)-binding Rossmann-like Domain"/>
    <property type="match status" value="1"/>
</dbReference>
<gene>
    <name evidence="5" type="ORF">F6B93_14485</name>
</gene>
<proteinExistence type="inferred from homology"/>
<name>A0A975JZ90_9MYCO</name>
<protein>
    <submittedName>
        <fullName evidence="5">Glucose 1-dehydrogenase</fullName>
        <ecNumber evidence="5">1.1.1.47</ecNumber>
    </submittedName>
</protein>